<comment type="caution">
    <text evidence="1">The sequence shown here is derived from an EMBL/GenBank/DDBJ whole genome shotgun (WGS) entry which is preliminary data.</text>
</comment>
<protein>
    <submittedName>
        <fullName evidence="1">Uncharacterized protein</fullName>
    </submittedName>
</protein>
<organism evidence="1 2">
    <name type="scientific">Gossypium arboreum</name>
    <name type="common">Tree cotton</name>
    <name type="synonym">Gossypium nanking</name>
    <dbReference type="NCBI Taxonomy" id="29729"/>
    <lineage>
        <taxon>Eukaryota</taxon>
        <taxon>Viridiplantae</taxon>
        <taxon>Streptophyta</taxon>
        <taxon>Embryophyta</taxon>
        <taxon>Tracheophyta</taxon>
        <taxon>Spermatophyta</taxon>
        <taxon>Magnoliopsida</taxon>
        <taxon>eudicotyledons</taxon>
        <taxon>Gunneridae</taxon>
        <taxon>Pentapetalae</taxon>
        <taxon>rosids</taxon>
        <taxon>malvids</taxon>
        <taxon>Malvales</taxon>
        <taxon>Malvaceae</taxon>
        <taxon>Malvoideae</taxon>
        <taxon>Gossypium</taxon>
    </lineage>
</organism>
<dbReference type="Proteomes" id="UP001358586">
    <property type="component" value="Chromosome 12"/>
</dbReference>
<evidence type="ECO:0000313" key="1">
    <source>
        <dbReference type="EMBL" id="KAK5774632.1"/>
    </source>
</evidence>
<evidence type="ECO:0000313" key="2">
    <source>
        <dbReference type="Proteomes" id="UP001358586"/>
    </source>
</evidence>
<gene>
    <name evidence="1" type="ORF">PVK06_042488</name>
</gene>
<accession>A0ABR0MMX7</accession>
<sequence>MAKTITNGVYLTWPQAIEIQAFSLELAYVSLFSIANKNWIPNSQRKHQAPLHKVVLNAIAYLAEVVPASVGTREGISSQILTFEQRIQQYLGTEIASQENSIQQLQVNVRHTKALRNELLAKLLQ</sequence>
<reference evidence="1 2" key="1">
    <citation type="submission" date="2023-03" db="EMBL/GenBank/DDBJ databases">
        <title>WGS of Gossypium arboreum.</title>
        <authorList>
            <person name="Yu D."/>
        </authorList>
    </citation>
    <scope>NUCLEOTIDE SEQUENCE [LARGE SCALE GENOMIC DNA]</scope>
    <source>
        <tissue evidence="1">Leaf</tissue>
    </source>
</reference>
<name>A0ABR0MMX7_GOSAR</name>
<keyword evidence="2" id="KW-1185">Reference proteome</keyword>
<dbReference type="EMBL" id="JARKNE010000012">
    <property type="protein sequence ID" value="KAK5774632.1"/>
    <property type="molecule type" value="Genomic_DNA"/>
</dbReference>
<proteinExistence type="predicted"/>